<dbReference type="EMBL" id="PSNW01000006">
    <property type="protein sequence ID" value="PPE73465.1"/>
    <property type="molecule type" value="Genomic_DNA"/>
</dbReference>
<proteinExistence type="predicted"/>
<dbReference type="PRINTS" id="PR00455">
    <property type="entry name" value="HTHTETR"/>
</dbReference>
<dbReference type="InterPro" id="IPR009057">
    <property type="entry name" value="Homeodomain-like_sf"/>
</dbReference>
<evidence type="ECO:0000313" key="7">
    <source>
        <dbReference type="EMBL" id="PPE73465.1"/>
    </source>
</evidence>
<dbReference type="SUPFAM" id="SSF48498">
    <property type="entry name" value="Tetracyclin repressor-like, C-terminal domain"/>
    <property type="match status" value="1"/>
</dbReference>
<dbReference type="InterPro" id="IPR001647">
    <property type="entry name" value="HTH_TetR"/>
</dbReference>
<dbReference type="Gene3D" id="1.10.357.10">
    <property type="entry name" value="Tetracycline Repressor, domain 2"/>
    <property type="match status" value="1"/>
</dbReference>
<gene>
    <name evidence="7" type="ORF">C3942_11675</name>
</gene>
<evidence type="ECO:0000313" key="8">
    <source>
        <dbReference type="Proteomes" id="UP000238220"/>
    </source>
</evidence>
<evidence type="ECO:0000256" key="1">
    <source>
        <dbReference type="ARBA" id="ARBA00023015"/>
    </source>
</evidence>
<dbReference type="GO" id="GO:0003700">
    <property type="term" value="F:DNA-binding transcription factor activity"/>
    <property type="evidence" value="ECO:0007669"/>
    <property type="project" value="TreeGrafter"/>
</dbReference>
<keyword evidence="1" id="KW-0805">Transcription regulation</keyword>
<evidence type="ECO:0000256" key="3">
    <source>
        <dbReference type="ARBA" id="ARBA00023163"/>
    </source>
</evidence>
<evidence type="ECO:0000256" key="2">
    <source>
        <dbReference type="ARBA" id="ARBA00023125"/>
    </source>
</evidence>
<name>A0A2S5TER9_9GAMM</name>
<dbReference type="InterPro" id="IPR050109">
    <property type="entry name" value="HTH-type_TetR-like_transc_reg"/>
</dbReference>
<comment type="caution">
    <text evidence="7">The sequence shown here is derived from an EMBL/GenBank/DDBJ whole genome shotgun (WGS) entry which is preliminary data.</text>
</comment>
<sequence>MKTGTPKTRRGRPARSDQQAAASRSLIVESARKLFAEEGYEGVSMRKIAAIAQCSPAALYTLFPNKRQLLRGIWEELFSELLVQLESAYATSGTQYRVEAVCLAFVDFWLQRPDEFRAIFMIEDRLQGEQDRYFVDSAQVLPRMAVLRRGITEAQSRGELRAGDPEEIQNVLLCGVQGIAVSLIAMPEFPWGDPDKLKRATIRALVIGLR</sequence>
<evidence type="ECO:0000256" key="4">
    <source>
        <dbReference type="PROSITE-ProRule" id="PRU00335"/>
    </source>
</evidence>
<evidence type="ECO:0000259" key="6">
    <source>
        <dbReference type="PROSITE" id="PS50977"/>
    </source>
</evidence>
<dbReference type="RefSeq" id="WP_104230527.1">
    <property type="nucleotide sequence ID" value="NZ_PSNW01000006.1"/>
</dbReference>
<keyword evidence="8" id="KW-1185">Reference proteome</keyword>
<feature type="domain" description="HTH tetR-type" evidence="6">
    <location>
        <begin position="21"/>
        <end position="81"/>
    </location>
</feature>
<dbReference type="AlphaFoldDB" id="A0A2S5TER9"/>
<organism evidence="7 8">
    <name type="scientific">Solimonas fluminis</name>
    <dbReference type="NCBI Taxonomy" id="2086571"/>
    <lineage>
        <taxon>Bacteria</taxon>
        <taxon>Pseudomonadati</taxon>
        <taxon>Pseudomonadota</taxon>
        <taxon>Gammaproteobacteria</taxon>
        <taxon>Nevskiales</taxon>
        <taxon>Nevskiaceae</taxon>
        <taxon>Solimonas</taxon>
    </lineage>
</organism>
<dbReference type="Pfam" id="PF00440">
    <property type="entry name" value="TetR_N"/>
    <property type="match status" value="1"/>
</dbReference>
<feature type="DNA-binding region" description="H-T-H motif" evidence="4">
    <location>
        <begin position="44"/>
        <end position="63"/>
    </location>
</feature>
<dbReference type="SUPFAM" id="SSF46689">
    <property type="entry name" value="Homeodomain-like"/>
    <property type="match status" value="1"/>
</dbReference>
<dbReference type="PANTHER" id="PTHR30055">
    <property type="entry name" value="HTH-TYPE TRANSCRIPTIONAL REGULATOR RUTR"/>
    <property type="match status" value="1"/>
</dbReference>
<dbReference type="OrthoDB" id="5816932at2"/>
<evidence type="ECO:0000256" key="5">
    <source>
        <dbReference type="SAM" id="MobiDB-lite"/>
    </source>
</evidence>
<protein>
    <submittedName>
        <fullName evidence="7">TetR/AcrR family transcriptional regulator</fullName>
    </submittedName>
</protein>
<keyword evidence="2 4" id="KW-0238">DNA-binding</keyword>
<reference evidence="7 8" key="1">
    <citation type="submission" date="2018-02" db="EMBL/GenBank/DDBJ databases">
        <title>Genome sequencing of Solimonas sp. HR-BB.</title>
        <authorList>
            <person name="Lee Y."/>
            <person name="Jeon C.O."/>
        </authorList>
    </citation>
    <scope>NUCLEOTIDE SEQUENCE [LARGE SCALE GENOMIC DNA]</scope>
    <source>
        <strain evidence="7 8">HR-BB</strain>
    </source>
</reference>
<dbReference type="InterPro" id="IPR036271">
    <property type="entry name" value="Tet_transcr_reg_TetR-rel_C_sf"/>
</dbReference>
<dbReference type="PROSITE" id="PS50977">
    <property type="entry name" value="HTH_TETR_2"/>
    <property type="match status" value="1"/>
</dbReference>
<dbReference type="GO" id="GO:0000976">
    <property type="term" value="F:transcription cis-regulatory region binding"/>
    <property type="evidence" value="ECO:0007669"/>
    <property type="project" value="TreeGrafter"/>
</dbReference>
<keyword evidence="3" id="KW-0804">Transcription</keyword>
<accession>A0A2S5TER9</accession>
<dbReference type="PANTHER" id="PTHR30055:SF234">
    <property type="entry name" value="HTH-TYPE TRANSCRIPTIONAL REGULATOR BETI"/>
    <property type="match status" value="1"/>
</dbReference>
<dbReference type="Proteomes" id="UP000238220">
    <property type="component" value="Unassembled WGS sequence"/>
</dbReference>
<feature type="region of interest" description="Disordered" evidence="5">
    <location>
        <begin position="1"/>
        <end position="23"/>
    </location>
</feature>